<organism evidence="1 2">
    <name type="scientific">Natronospirillum operosum</name>
    <dbReference type="NCBI Taxonomy" id="2759953"/>
    <lineage>
        <taxon>Bacteria</taxon>
        <taxon>Pseudomonadati</taxon>
        <taxon>Pseudomonadota</taxon>
        <taxon>Gammaproteobacteria</taxon>
        <taxon>Oceanospirillales</taxon>
        <taxon>Natronospirillaceae</taxon>
        <taxon>Natronospirillum</taxon>
    </lineage>
</organism>
<dbReference type="Gene3D" id="2.60.120.620">
    <property type="entry name" value="q2cbj1_9rhob like domain"/>
    <property type="match status" value="1"/>
</dbReference>
<keyword evidence="2" id="KW-1185">Reference proteome</keyword>
<dbReference type="InterPro" id="IPR008775">
    <property type="entry name" value="Phytyl_CoA_dOase-like"/>
</dbReference>
<protein>
    <recommendedName>
        <fullName evidence="3">Phytanoyl-CoA dioxygenase</fullName>
    </recommendedName>
</protein>
<dbReference type="EMBL" id="SRMF01000004">
    <property type="protein sequence ID" value="TGG92884.1"/>
    <property type="molecule type" value="Genomic_DNA"/>
</dbReference>
<evidence type="ECO:0000313" key="2">
    <source>
        <dbReference type="Proteomes" id="UP000297475"/>
    </source>
</evidence>
<evidence type="ECO:0008006" key="3">
    <source>
        <dbReference type="Google" id="ProtNLM"/>
    </source>
</evidence>
<accession>A0A4Z0WD62</accession>
<gene>
    <name evidence="1" type="ORF">E4656_12225</name>
</gene>
<reference evidence="1 2" key="1">
    <citation type="submission" date="2019-04" db="EMBL/GenBank/DDBJ databases">
        <title>Natronospirillum operosus gen. nov., sp. nov., a haloalkaliphilic satellite isolated from decaying biomass of laboratory culture of cyanobacterium Geitlerinema sp. and proposal of Natronospirillaceae fam. nov. and Saccharospirillaceae fam. nov.</title>
        <authorList>
            <person name="Kevbrin V."/>
            <person name="Boltyanskaya Y."/>
            <person name="Koziaeva V."/>
            <person name="Grouzdev D.S."/>
            <person name="Park M."/>
            <person name="Cho J."/>
        </authorList>
    </citation>
    <scope>NUCLEOTIDE SEQUENCE [LARGE SCALE GENOMIC DNA]</scope>
    <source>
        <strain evidence="1 2">G-116</strain>
    </source>
</reference>
<dbReference type="GO" id="GO:0016706">
    <property type="term" value="F:2-oxoglutarate-dependent dioxygenase activity"/>
    <property type="evidence" value="ECO:0007669"/>
    <property type="project" value="UniProtKB-ARBA"/>
</dbReference>
<name>A0A4Z0WD62_9GAMM</name>
<proteinExistence type="predicted"/>
<dbReference type="Proteomes" id="UP000297475">
    <property type="component" value="Unassembled WGS sequence"/>
</dbReference>
<dbReference type="SUPFAM" id="SSF51197">
    <property type="entry name" value="Clavaminate synthase-like"/>
    <property type="match status" value="1"/>
</dbReference>
<dbReference type="Pfam" id="PF05721">
    <property type="entry name" value="PhyH"/>
    <property type="match status" value="1"/>
</dbReference>
<evidence type="ECO:0000313" key="1">
    <source>
        <dbReference type="EMBL" id="TGG92884.1"/>
    </source>
</evidence>
<dbReference type="RefSeq" id="WP_135483556.1">
    <property type="nucleotide sequence ID" value="NZ_SRMF01000004.1"/>
</dbReference>
<dbReference type="OrthoDB" id="5294965at2"/>
<sequence length="230" mass="25320">MTPEQQRWFQEQGFLYMPGAVGKNVVQPFKTHVLNELKRLNIWSAGRAQSKKLQGVPVFQQTARLGQLISHPDLNEKLISKELHSAMCVLADSPLSGQGTQLLISLPHKVEWTLEGLNWHRDVSQSQLKGIPGVQAFILLDKVSPKGGATLALAGSHRLKNQSQAKQGISMLTGHGNNHSTKVGGIELSITEMAGGPGDVYLMDMRLLHTPSVNSTRNVRIMATNRYFIV</sequence>
<comment type="caution">
    <text evidence="1">The sequence shown here is derived from an EMBL/GenBank/DDBJ whole genome shotgun (WGS) entry which is preliminary data.</text>
</comment>
<dbReference type="AlphaFoldDB" id="A0A4Z0WD62"/>